<reference evidence="11" key="1">
    <citation type="submission" date="2017-05" db="EMBL/GenBank/DDBJ databases">
        <title>Improved OligoMM genomes.</title>
        <authorList>
            <person name="Garzetti D."/>
        </authorList>
    </citation>
    <scope>NUCLEOTIDE SEQUENCE [LARGE SCALE GENOMIC DNA]</scope>
    <source>
        <strain evidence="11">YL45</strain>
    </source>
</reference>
<evidence type="ECO:0000313" key="10">
    <source>
        <dbReference type="EMBL" id="OXE50748.1"/>
    </source>
</evidence>
<dbReference type="PANTHER" id="PTHR30591:SF1">
    <property type="entry name" value="RECBCD ENZYME SUBUNIT RECC"/>
    <property type="match status" value="1"/>
</dbReference>
<dbReference type="SUPFAM" id="SSF52540">
    <property type="entry name" value="P-loop containing nucleoside triphosphate hydrolases"/>
    <property type="match status" value="2"/>
</dbReference>
<keyword evidence="9" id="KW-0234">DNA repair</keyword>
<evidence type="ECO:0000256" key="6">
    <source>
        <dbReference type="ARBA" id="ARBA00022839"/>
    </source>
</evidence>
<evidence type="ECO:0000256" key="4">
    <source>
        <dbReference type="ARBA" id="ARBA00022801"/>
    </source>
</evidence>
<dbReference type="AlphaFoldDB" id="A0A227KQP2"/>
<evidence type="ECO:0000256" key="5">
    <source>
        <dbReference type="ARBA" id="ARBA00022806"/>
    </source>
</evidence>
<dbReference type="RefSeq" id="WP_066595502.1">
    <property type="nucleotide sequence ID" value="NZ_CAJTBZ010000001.1"/>
</dbReference>
<protein>
    <submittedName>
        <fullName evidence="10">Uncharacterized protein</fullName>
    </submittedName>
</protein>
<keyword evidence="5" id="KW-0347">Helicase</keyword>
<dbReference type="Gene3D" id="3.40.50.300">
    <property type="entry name" value="P-loop containing nucleotide triphosphate hydrolases"/>
    <property type="match status" value="2"/>
</dbReference>
<dbReference type="GO" id="GO:0003677">
    <property type="term" value="F:DNA binding"/>
    <property type="evidence" value="ECO:0007669"/>
    <property type="project" value="UniProtKB-KW"/>
</dbReference>
<keyword evidence="7" id="KW-0067">ATP-binding</keyword>
<dbReference type="GO" id="GO:0140097">
    <property type="term" value="F:catalytic activity, acting on DNA"/>
    <property type="evidence" value="ECO:0007669"/>
    <property type="project" value="UniProtKB-ARBA"/>
</dbReference>
<keyword evidence="2" id="KW-0547">Nucleotide-binding</keyword>
<gene>
    <name evidence="10" type="ORF">ADH67_00105</name>
</gene>
<dbReference type="Gene3D" id="3.40.50.10930">
    <property type="match status" value="1"/>
</dbReference>
<dbReference type="InterPro" id="IPR013986">
    <property type="entry name" value="DExx_box_DNA_helicase_dom_sf"/>
</dbReference>
<accession>A0A227KQP2</accession>
<organism evidence="10 11">
    <name type="scientific">Turicimonas muris</name>
    <dbReference type="NCBI Taxonomy" id="1796652"/>
    <lineage>
        <taxon>Bacteria</taxon>
        <taxon>Pseudomonadati</taxon>
        <taxon>Pseudomonadota</taxon>
        <taxon>Betaproteobacteria</taxon>
        <taxon>Burkholderiales</taxon>
        <taxon>Sutterellaceae</taxon>
        <taxon>Turicimonas</taxon>
    </lineage>
</organism>
<evidence type="ECO:0000256" key="9">
    <source>
        <dbReference type="ARBA" id="ARBA00023204"/>
    </source>
</evidence>
<keyword evidence="3" id="KW-0227">DNA damage</keyword>
<dbReference type="InterPro" id="IPR027417">
    <property type="entry name" value="P-loop_NTPase"/>
</dbReference>
<evidence type="ECO:0000256" key="2">
    <source>
        <dbReference type="ARBA" id="ARBA00022741"/>
    </source>
</evidence>
<keyword evidence="8" id="KW-0238">DNA-binding</keyword>
<dbReference type="Proteomes" id="UP000214610">
    <property type="component" value="Unassembled WGS sequence"/>
</dbReference>
<dbReference type="Pfam" id="PF04257">
    <property type="entry name" value="Exonuc_V_gamma"/>
    <property type="match status" value="1"/>
</dbReference>
<keyword evidence="6" id="KW-0269">Exonuclease</keyword>
<dbReference type="GO" id="GO:0005524">
    <property type="term" value="F:ATP binding"/>
    <property type="evidence" value="ECO:0007669"/>
    <property type="project" value="UniProtKB-KW"/>
</dbReference>
<dbReference type="GO" id="GO:0006281">
    <property type="term" value="P:DNA repair"/>
    <property type="evidence" value="ECO:0007669"/>
    <property type="project" value="UniProtKB-KW"/>
</dbReference>
<comment type="caution">
    <text evidence="10">The sequence shown here is derived from an EMBL/GenBank/DDBJ whole genome shotgun (WGS) entry which is preliminary data.</text>
</comment>
<evidence type="ECO:0000256" key="3">
    <source>
        <dbReference type="ARBA" id="ARBA00022763"/>
    </source>
</evidence>
<keyword evidence="11" id="KW-1185">Reference proteome</keyword>
<dbReference type="EMBL" id="NHMP01000001">
    <property type="protein sequence ID" value="OXE50748.1"/>
    <property type="molecule type" value="Genomic_DNA"/>
</dbReference>
<dbReference type="GeneID" id="78362925"/>
<dbReference type="Gene3D" id="1.10.10.160">
    <property type="match status" value="1"/>
</dbReference>
<evidence type="ECO:0000256" key="1">
    <source>
        <dbReference type="ARBA" id="ARBA00022722"/>
    </source>
</evidence>
<dbReference type="GO" id="GO:0006310">
    <property type="term" value="P:DNA recombination"/>
    <property type="evidence" value="ECO:0007669"/>
    <property type="project" value="TreeGrafter"/>
</dbReference>
<keyword evidence="4" id="KW-0378">Hydrolase</keyword>
<evidence type="ECO:0000313" key="11">
    <source>
        <dbReference type="Proteomes" id="UP000214610"/>
    </source>
</evidence>
<dbReference type="PANTHER" id="PTHR30591">
    <property type="entry name" value="RECBCD ENZYME SUBUNIT RECC"/>
    <property type="match status" value="1"/>
</dbReference>
<name>A0A227KQP2_9BURK</name>
<evidence type="ECO:0000256" key="7">
    <source>
        <dbReference type="ARBA" id="ARBA00022840"/>
    </source>
</evidence>
<dbReference type="GO" id="GO:0004386">
    <property type="term" value="F:helicase activity"/>
    <property type="evidence" value="ECO:0007669"/>
    <property type="project" value="UniProtKB-KW"/>
</dbReference>
<dbReference type="GO" id="GO:0004527">
    <property type="term" value="F:exonuclease activity"/>
    <property type="evidence" value="ECO:0007669"/>
    <property type="project" value="UniProtKB-KW"/>
</dbReference>
<keyword evidence="1" id="KW-0540">Nuclease</keyword>
<sequence>MIHTIYCNVYEGLEAALAENVFQDLEAMAGDPSRIFEKIEIIPASSAIEDRLARSLADKFSILPGIRFCSIFDWLKPFMGATFRPGSIGTSLDWQIWNILKNPKFFEELKAVVPETSYARLETFLHRNAEPELRNINLIEFCYQMSRLYATYGSFRMDWLLNWIDEKSFPLPADKALAMKEQPDYYWQKNLWERVAKAGKTKDLHNLLKIKDTLQHFHFEPKDKGKSLHFFMPFSLPPILLPFLKAFAEDKNAPQLWLYIMNPCAEYWFESMPIELFDWSSKEDWDEKAQKFLTANSPSTRAMIDRLYRFLNVDNGEVIETDAIEEQEVPKPTKPAIKRNRARIEDLSKKFDPLSPELKLFTSEDVQAYYFQQPQDSYLHKFQNSILFMDSSKLPTEADPSDESLKVFKAPSFPREIEGVIDWIHYRLSSENKDGEKKLNLSDIAVIVPDIEKATPAIEAVMGALPNNLRLPYKIIGNSIADTYLSLAAILGFGKLLNSRFNAADLEEWLELPINLERWDLSLSDISVLSTWLKAAGFRFGLSQEHLKDLNLDASDGTLDQAVERLTMGYFINPIEKNTFGDVLPVFGDEKGGFDLVTDGRGKLFKTIVALSESLEETRKELFKDGGLKTPQEWHEIISGWLNQYFVTNETPQEILSFRSSLQRLSGAMQEGLEEGTKVPFSVIWNVIETHLRNTPSLAQPTGSITFSSVQELRGLPFKVIALCGFDENSGFPGSSSHQEFDLMGVDQLKRRADRDSREDNKARFLDILLAARKNLVISYTVGTDPVTETNPSSVVQNFKNYFLSNALTGENGKDKAKKLWESVEVKLPLNSFSEKNFKKTSSRPWLSPDSSMLQSILKARSANYSLPLPAIGGTPIPDTSLGLSIVHKGSLSASELIKFLSNPDKYVLKKHKLDIYSGQEEEEFSWLAPNDALSLTLRKRKYLRELEEGYSDDELTRQRSLDPLNGIKDVRLSSTNDAWSNAELVHAKKLEKIKKFKLFSVTEGIILKFDKPSCRITQVTDSPLEVYTDHQNRYVIFDDNSSASQTDRLELRANIWTAAKKPTMVMSLVADPRTEAAQEDYFLLALDHLPDVIFEENKEDVKQMVRLFDLSRRFSLGLTQEKTQTLLWTGFDHTAACACSKPIWAKLFPNSKNSKKTATDVGRPLEEDIDELQQVIESQILKEGR</sequence>
<evidence type="ECO:0000256" key="8">
    <source>
        <dbReference type="ARBA" id="ARBA00023125"/>
    </source>
</evidence>
<proteinExistence type="predicted"/>